<sequence>MPRNFDPVKTIPNSGQWSKADLIDHVKTGMQIELSTLPLYFCAYYSIKPGDGSSSWPATARLRILTVVEQEMLHLSLVGNMLRALDGIQVLYNQDFIPQYPSKILYSKIPMELRPADKKNLDCFLKIEAPYMPPVSLTPETGTLFRGSFAPEYHSIGQFYDKIKEAIIELCEDDPNLFTSNKGEQFNEAEFFNSKMTVIVDEQTALEALSTIVDQGEGSIGVPDSHYSIFVNLYQNLTQWDCVNYIDEPKTEKYKANQVAYRLSLAVNASYCYLLQTIDTCWKTEDQSERIHLVRKLHKLMIEILSPCAYILVKQIIVDGDDKKYAAPCFEYYPLGKSPLPADQLLAALKDELKQAYNDAAGDSDTQSAIQQILDRIAAI</sequence>
<dbReference type="AlphaFoldDB" id="A0A0D0C5P7"/>
<dbReference type="EMBL" id="KN834764">
    <property type="protein sequence ID" value="KIK63446.1"/>
    <property type="molecule type" value="Genomic_DNA"/>
</dbReference>
<evidence type="ECO:0000313" key="2">
    <source>
        <dbReference type="EMBL" id="KIK63446.1"/>
    </source>
</evidence>
<dbReference type="PANTHER" id="PTHR34400:SF4">
    <property type="entry name" value="MEMBRANE PROTEIN"/>
    <property type="match status" value="1"/>
</dbReference>
<organism evidence="2 3">
    <name type="scientific">Collybiopsis luxurians FD-317 M1</name>
    <dbReference type="NCBI Taxonomy" id="944289"/>
    <lineage>
        <taxon>Eukaryota</taxon>
        <taxon>Fungi</taxon>
        <taxon>Dikarya</taxon>
        <taxon>Basidiomycota</taxon>
        <taxon>Agaricomycotina</taxon>
        <taxon>Agaricomycetes</taxon>
        <taxon>Agaricomycetidae</taxon>
        <taxon>Agaricales</taxon>
        <taxon>Marasmiineae</taxon>
        <taxon>Omphalotaceae</taxon>
        <taxon>Collybiopsis</taxon>
        <taxon>Collybiopsis luxurians</taxon>
    </lineage>
</organism>
<accession>A0A0D0C5P7</accession>
<gene>
    <name evidence="2" type="ORF">GYMLUDRAFT_72117</name>
</gene>
<reference evidence="2 3" key="1">
    <citation type="submission" date="2014-04" db="EMBL/GenBank/DDBJ databases">
        <title>Evolutionary Origins and Diversification of the Mycorrhizal Mutualists.</title>
        <authorList>
            <consortium name="DOE Joint Genome Institute"/>
            <consortium name="Mycorrhizal Genomics Consortium"/>
            <person name="Kohler A."/>
            <person name="Kuo A."/>
            <person name="Nagy L.G."/>
            <person name="Floudas D."/>
            <person name="Copeland A."/>
            <person name="Barry K.W."/>
            <person name="Cichocki N."/>
            <person name="Veneault-Fourrey C."/>
            <person name="LaButti K."/>
            <person name="Lindquist E.A."/>
            <person name="Lipzen A."/>
            <person name="Lundell T."/>
            <person name="Morin E."/>
            <person name="Murat C."/>
            <person name="Riley R."/>
            <person name="Ohm R."/>
            <person name="Sun H."/>
            <person name="Tunlid A."/>
            <person name="Henrissat B."/>
            <person name="Grigoriev I.V."/>
            <person name="Hibbett D.S."/>
            <person name="Martin F."/>
        </authorList>
    </citation>
    <scope>NUCLEOTIDE SEQUENCE [LARGE SCALE GENOMIC DNA]</scope>
    <source>
        <strain evidence="2 3">FD-317 M1</strain>
    </source>
</reference>
<name>A0A0D0C5P7_9AGAR</name>
<keyword evidence="3" id="KW-1185">Reference proteome</keyword>
<dbReference type="Pfam" id="PF12902">
    <property type="entry name" value="Ferritin-like"/>
    <property type="match status" value="1"/>
</dbReference>
<proteinExistence type="predicted"/>
<dbReference type="OrthoDB" id="3143730at2759"/>
<evidence type="ECO:0000313" key="3">
    <source>
        <dbReference type="Proteomes" id="UP000053593"/>
    </source>
</evidence>
<protein>
    <submittedName>
        <fullName evidence="2">Unplaced genomic scaffold GYMLUscaffold_16, whole genome shotgun sequence</fullName>
    </submittedName>
</protein>
<dbReference type="Gene3D" id="1.20.1260.10">
    <property type="match status" value="1"/>
</dbReference>
<dbReference type="InterPro" id="IPR012347">
    <property type="entry name" value="Ferritin-like"/>
</dbReference>
<dbReference type="InterPro" id="IPR026820">
    <property type="entry name" value="VioB/RebD_dom"/>
</dbReference>
<dbReference type="Proteomes" id="UP000053593">
    <property type="component" value="Unassembled WGS sequence"/>
</dbReference>
<dbReference type="PANTHER" id="PTHR34400">
    <property type="match status" value="1"/>
</dbReference>
<evidence type="ECO:0000259" key="1">
    <source>
        <dbReference type="Pfam" id="PF12902"/>
    </source>
</evidence>
<dbReference type="HOGENOM" id="CLU_043311_1_0_1"/>
<feature type="domain" description="Iminophenyl-pyruvate dimer synthase" evidence="1">
    <location>
        <begin position="27"/>
        <end position="234"/>
    </location>
</feature>